<dbReference type="EMBL" id="JBFALK010000039">
    <property type="protein sequence ID" value="MEV0974980.1"/>
    <property type="molecule type" value="Genomic_DNA"/>
</dbReference>
<dbReference type="Pfam" id="PF00012">
    <property type="entry name" value="HSP70"/>
    <property type="match status" value="1"/>
</dbReference>
<gene>
    <name evidence="7" type="ORF">AB0I59_40865</name>
</gene>
<evidence type="ECO:0000256" key="6">
    <source>
        <dbReference type="RuleBase" id="RU003322"/>
    </source>
</evidence>
<dbReference type="PROSITE" id="PS01036">
    <property type="entry name" value="HSP70_3"/>
    <property type="match status" value="1"/>
</dbReference>
<dbReference type="PRINTS" id="PR00301">
    <property type="entry name" value="HEATSHOCK70"/>
</dbReference>
<dbReference type="Gene3D" id="3.30.420.40">
    <property type="match status" value="2"/>
</dbReference>
<dbReference type="InterPro" id="IPR043129">
    <property type="entry name" value="ATPase_NBD"/>
</dbReference>
<comment type="caution">
    <text evidence="7">The sequence shown here is derived from an EMBL/GenBank/DDBJ whole genome shotgun (WGS) entry which is preliminary data.</text>
</comment>
<evidence type="ECO:0000256" key="1">
    <source>
        <dbReference type="ARBA" id="ARBA00007381"/>
    </source>
</evidence>
<sequence length="547" mass="60195">MAARRAIGVDFGTSTSLVAEQIGRQPVEIAPLGRSTPWFPSVAGLRGGSLLLGEDADGLSSDQVIRSVKRTITEDRQTIQVGSDEIDADEVIVALFSEIARRAKAAEHPLDDADEVRLGCPAMWSGDQRERLLRLAAEASLPISGSSLIDEPIAAGVAWANHRFYQPGKRPKGKLLVFDMGGGTLDIAVLDIGGKDQPEISVLSALGNAKAGDTLDAAIAAQFTGELARLKVPVNSLPNPDRVRSLLLNVAREAKIRLSTVPSHQVVFRGMSELPVLTYLREQLVEAFRPQMADAEQFIWAALRAAKMTETIPVQGDGWRTHSPEELRRLGMDGLAGEIKYVLLVGGMSRIPYVGERIGALFPHAEVFDEIGVVPEEAIVAGLASTSDYERLNLHRPSFDFVLEWDGGRQVLYRAHTPIYDPWQALSMSTVYYSRQGTDFQCPRHGRGRLTVRSITGETVNIKIDNESRDHLPFRLGDDLLFRMYCDGRIIIRDGSGHSRDLRVDRWPVIRGGDFAELVLKSVTAPQPPELEGDWGYGQKEWAPPHY</sequence>
<name>A0ABV3GTM0_MICGL</name>
<dbReference type="RefSeq" id="WP_358142201.1">
    <property type="nucleotide sequence ID" value="NZ_JBFALK010000039.1"/>
</dbReference>
<dbReference type="InterPro" id="IPR013126">
    <property type="entry name" value="Hsp_70_fam"/>
</dbReference>
<dbReference type="InterPro" id="IPR018181">
    <property type="entry name" value="Heat_shock_70_CS"/>
</dbReference>
<accession>A0ABV3GTM0</accession>
<evidence type="ECO:0000256" key="5">
    <source>
        <dbReference type="ARBA" id="ARBA00023186"/>
    </source>
</evidence>
<organism evidence="7 8">
    <name type="scientific">Microtetraspora glauca</name>
    <dbReference type="NCBI Taxonomy" id="1996"/>
    <lineage>
        <taxon>Bacteria</taxon>
        <taxon>Bacillati</taxon>
        <taxon>Actinomycetota</taxon>
        <taxon>Actinomycetes</taxon>
        <taxon>Streptosporangiales</taxon>
        <taxon>Streptosporangiaceae</taxon>
        <taxon>Microtetraspora</taxon>
    </lineage>
</organism>
<keyword evidence="4" id="KW-0346">Stress response</keyword>
<keyword evidence="2 6" id="KW-0547">Nucleotide-binding</keyword>
<reference evidence="7 8" key="1">
    <citation type="submission" date="2024-06" db="EMBL/GenBank/DDBJ databases">
        <title>The Natural Products Discovery Center: Release of the First 8490 Sequenced Strains for Exploring Actinobacteria Biosynthetic Diversity.</title>
        <authorList>
            <person name="Kalkreuter E."/>
            <person name="Kautsar S.A."/>
            <person name="Yang D."/>
            <person name="Bader C.D."/>
            <person name="Teijaro C.N."/>
            <person name="Fluegel L."/>
            <person name="Davis C.M."/>
            <person name="Simpson J.R."/>
            <person name="Lauterbach L."/>
            <person name="Steele A.D."/>
            <person name="Gui C."/>
            <person name="Meng S."/>
            <person name="Li G."/>
            <person name="Viehrig K."/>
            <person name="Ye F."/>
            <person name="Su P."/>
            <person name="Kiefer A.F."/>
            <person name="Nichols A."/>
            <person name="Cepeda A.J."/>
            <person name="Yan W."/>
            <person name="Fan B."/>
            <person name="Jiang Y."/>
            <person name="Adhikari A."/>
            <person name="Zheng C.-J."/>
            <person name="Schuster L."/>
            <person name="Cowan T.M."/>
            <person name="Smanski M.J."/>
            <person name="Chevrette M.G."/>
            <person name="De Carvalho L.P.S."/>
            <person name="Shen B."/>
        </authorList>
    </citation>
    <scope>NUCLEOTIDE SEQUENCE [LARGE SCALE GENOMIC DNA]</scope>
    <source>
        <strain evidence="7 8">NPDC050100</strain>
    </source>
</reference>
<comment type="similarity">
    <text evidence="1 6">Belongs to the heat shock protein 70 family.</text>
</comment>
<protein>
    <submittedName>
        <fullName evidence="7">Hsp70 family protein</fullName>
    </submittedName>
</protein>
<evidence type="ECO:0000313" key="7">
    <source>
        <dbReference type="EMBL" id="MEV0974980.1"/>
    </source>
</evidence>
<evidence type="ECO:0000313" key="8">
    <source>
        <dbReference type="Proteomes" id="UP001551675"/>
    </source>
</evidence>
<evidence type="ECO:0000256" key="3">
    <source>
        <dbReference type="ARBA" id="ARBA00022840"/>
    </source>
</evidence>
<evidence type="ECO:0000256" key="4">
    <source>
        <dbReference type="ARBA" id="ARBA00023016"/>
    </source>
</evidence>
<keyword evidence="5" id="KW-0143">Chaperone</keyword>
<dbReference type="SUPFAM" id="SSF53067">
    <property type="entry name" value="Actin-like ATPase domain"/>
    <property type="match status" value="2"/>
</dbReference>
<evidence type="ECO:0000256" key="2">
    <source>
        <dbReference type="ARBA" id="ARBA00022741"/>
    </source>
</evidence>
<dbReference type="Gene3D" id="3.90.640.10">
    <property type="entry name" value="Actin, Chain A, domain 4"/>
    <property type="match status" value="1"/>
</dbReference>
<proteinExistence type="inferred from homology"/>
<dbReference type="Proteomes" id="UP001551675">
    <property type="component" value="Unassembled WGS sequence"/>
</dbReference>
<dbReference type="PANTHER" id="PTHR19375">
    <property type="entry name" value="HEAT SHOCK PROTEIN 70KDA"/>
    <property type="match status" value="1"/>
</dbReference>
<keyword evidence="8" id="KW-1185">Reference proteome</keyword>
<keyword evidence="3 6" id="KW-0067">ATP-binding</keyword>